<feature type="transmembrane region" description="Helical" evidence="6">
    <location>
        <begin position="55"/>
        <end position="78"/>
    </location>
</feature>
<comment type="caution">
    <text evidence="8">The sequence shown here is derived from an EMBL/GenBank/DDBJ whole genome shotgun (WGS) entry which is preliminary data.</text>
</comment>
<name>A0A6V8LIP0_9ACTN</name>
<comment type="subcellular location">
    <subcellularLocation>
        <location evidence="1">Cell membrane</location>
        <topology evidence="1">Multi-pass membrane protein</topology>
    </subcellularLocation>
</comment>
<dbReference type="AlphaFoldDB" id="A0A6V8LIP0"/>
<evidence type="ECO:0000259" key="7">
    <source>
        <dbReference type="Pfam" id="PF06271"/>
    </source>
</evidence>
<keyword evidence="4 6" id="KW-1133">Transmembrane helix</keyword>
<reference evidence="8 9" key="2">
    <citation type="submission" date="2020-03" db="EMBL/GenBank/DDBJ databases">
        <authorList>
            <person name="Ichikawa N."/>
            <person name="Kimura A."/>
            <person name="Kitahashi Y."/>
            <person name="Uohara A."/>
        </authorList>
    </citation>
    <scope>NUCLEOTIDE SEQUENCE [LARGE SCALE GENOMIC DNA]</scope>
    <source>
        <strain evidence="8 9">NBRC 108638</strain>
    </source>
</reference>
<organism evidence="8 9">
    <name type="scientific">Phytohabitans rumicis</name>
    <dbReference type="NCBI Taxonomy" id="1076125"/>
    <lineage>
        <taxon>Bacteria</taxon>
        <taxon>Bacillati</taxon>
        <taxon>Actinomycetota</taxon>
        <taxon>Actinomycetes</taxon>
        <taxon>Micromonosporales</taxon>
        <taxon>Micromonosporaceae</taxon>
    </lineage>
</organism>
<evidence type="ECO:0000313" key="9">
    <source>
        <dbReference type="Proteomes" id="UP000482960"/>
    </source>
</evidence>
<dbReference type="GO" id="GO:0005886">
    <property type="term" value="C:plasma membrane"/>
    <property type="evidence" value="ECO:0007669"/>
    <property type="project" value="UniProtKB-SubCell"/>
</dbReference>
<keyword evidence="5 6" id="KW-0472">Membrane</keyword>
<evidence type="ECO:0000256" key="4">
    <source>
        <dbReference type="ARBA" id="ARBA00022989"/>
    </source>
</evidence>
<keyword evidence="9" id="KW-1185">Reference proteome</keyword>
<gene>
    <name evidence="8" type="ORF">Prum_097060</name>
</gene>
<keyword evidence="3 6" id="KW-0812">Transmembrane</keyword>
<evidence type="ECO:0000256" key="1">
    <source>
        <dbReference type="ARBA" id="ARBA00004651"/>
    </source>
</evidence>
<evidence type="ECO:0000256" key="3">
    <source>
        <dbReference type="ARBA" id="ARBA00022692"/>
    </source>
</evidence>
<keyword evidence="2" id="KW-1003">Cell membrane</keyword>
<proteinExistence type="predicted"/>
<dbReference type="Proteomes" id="UP000482960">
    <property type="component" value="Unassembled WGS sequence"/>
</dbReference>
<accession>A0A6V8LIP0</accession>
<dbReference type="InterPro" id="IPR051791">
    <property type="entry name" value="Pra-immunoreactive"/>
</dbReference>
<dbReference type="RefSeq" id="WP_173085548.1">
    <property type="nucleotide sequence ID" value="NZ_BAABJB010000074.1"/>
</dbReference>
<evidence type="ECO:0000256" key="2">
    <source>
        <dbReference type="ARBA" id="ARBA00022475"/>
    </source>
</evidence>
<evidence type="ECO:0000256" key="6">
    <source>
        <dbReference type="SAM" id="Phobius"/>
    </source>
</evidence>
<dbReference type="InterPro" id="IPR010432">
    <property type="entry name" value="RDD"/>
</dbReference>
<dbReference type="PANTHER" id="PTHR36115">
    <property type="entry name" value="PROLINE-RICH ANTIGEN HOMOLOG-RELATED"/>
    <property type="match status" value="1"/>
</dbReference>
<feature type="domain" description="RDD" evidence="7">
    <location>
        <begin position="9"/>
        <end position="135"/>
    </location>
</feature>
<evidence type="ECO:0000256" key="5">
    <source>
        <dbReference type="ARBA" id="ARBA00023136"/>
    </source>
</evidence>
<dbReference type="Pfam" id="PF06271">
    <property type="entry name" value="RDD"/>
    <property type="match status" value="1"/>
</dbReference>
<evidence type="ECO:0000313" key="8">
    <source>
        <dbReference type="EMBL" id="GFJ96064.1"/>
    </source>
</evidence>
<feature type="transmembrane region" description="Helical" evidence="6">
    <location>
        <begin position="16"/>
        <end position="43"/>
    </location>
</feature>
<reference evidence="8 9" key="1">
    <citation type="submission" date="2020-03" db="EMBL/GenBank/DDBJ databases">
        <title>Whole genome shotgun sequence of Phytohabitans rumicis NBRC 108638.</title>
        <authorList>
            <person name="Komaki H."/>
            <person name="Tamura T."/>
        </authorList>
    </citation>
    <scope>NUCLEOTIDE SEQUENCE [LARGE SCALE GENOMIC DNA]</scope>
    <source>
        <strain evidence="8 9">NBRC 108638</strain>
    </source>
</reference>
<sequence>MTAPAHREYAGVVSRAVAYVLDALLVTVATGGAVVVVVLVGAAVSTTAGDFAQTLVPLTLAALPAVLTLYDWCFWTLAGRTPGMALLGVRVVTVDGGRVSWLAALVRAVVLAYFPVGALWAVVDRRGQGVHDKLARTTVVRVQDVLGRNAPTASAPFWTTA</sequence>
<feature type="transmembrane region" description="Helical" evidence="6">
    <location>
        <begin position="98"/>
        <end position="123"/>
    </location>
</feature>
<dbReference type="EMBL" id="BLPG01000002">
    <property type="protein sequence ID" value="GFJ96064.1"/>
    <property type="molecule type" value="Genomic_DNA"/>
</dbReference>
<dbReference type="PANTHER" id="PTHR36115:SF6">
    <property type="entry name" value="PROLINE-RICH ANTIGEN HOMOLOG"/>
    <property type="match status" value="1"/>
</dbReference>
<protein>
    <recommendedName>
        <fullName evidence="7">RDD domain-containing protein</fullName>
    </recommendedName>
</protein>